<feature type="transmembrane region" description="Helical" evidence="1">
    <location>
        <begin position="66"/>
        <end position="84"/>
    </location>
</feature>
<dbReference type="AlphaFoldDB" id="A0A6M5YSN0"/>
<reference evidence="3" key="1">
    <citation type="submission" date="2020-05" db="EMBL/GenBank/DDBJ databases">
        <title>Frigoriglobus tundricola gen. nov., sp. nov., a psychrotolerant cellulolytic planctomycete of the family Gemmataceae with two divergent copies of 16S rRNA gene.</title>
        <authorList>
            <person name="Kulichevskaya I.S."/>
            <person name="Ivanova A.A."/>
            <person name="Naumoff D.G."/>
            <person name="Beletsky A.V."/>
            <person name="Rijpstra W.I.C."/>
            <person name="Sinninghe Damste J.S."/>
            <person name="Mardanov A.V."/>
            <person name="Ravin N.V."/>
            <person name="Dedysh S.N."/>
        </authorList>
    </citation>
    <scope>NUCLEOTIDE SEQUENCE [LARGE SCALE GENOMIC DNA]</scope>
    <source>
        <strain evidence="3">PL17</strain>
    </source>
</reference>
<dbReference type="Proteomes" id="UP000503447">
    <property type="component" value="Chromosome"/>
</dbReference>
<dbReference type="EMBL" id="CP053452">
    <property type="protein sequence ID" value="QJW96416.1"/>
    <property type="molecule type" value="Genomic_DNA"/>
</dbReference>
<evidence type="ECO:0000313" key="2">
    <source>
        <dbReference type="EMBL" id="QJW96416.1"/>
    </source>
</evidence>
<feature type="transmembrane region" description="Helical" evidence="1">
    <location>
        <begin position="34"/>
        <end position="54"/>
    </location>
</feature>
<keyword evidence="1" id="KW-0472">Membrane</keyword>
<proteinExistence type="predicted"/>
<sequence>MTRHAREAVSLAVATALGEAALYALVITDWSQVGGMVLVFAFLIGPPLFVALLAWRRRTHPVRSRVLFGLAVVIAVGGLSVLGFDLYRFGTDPQFRQTPNMHGLIVPMVQWGAIGVVWFWLVVQEAREKRAANKPGQPPVALK</sequence>
<keyword evidence="3" id="KW-1185">Reference proteome</keyword>
<keyword evidence="1" id="KW-0812">Transmembrane</keyword>
<dbReference type="RefSeq" id="WP_171472003.1">
    <property type="nucleotide sequence ID" value="NZ_CP053452.2"/>
</dbReference>
<keyword evidence="1" id="KW-1133">Transmembrane helix</keyword>
<gene>
    <name evidence="2" type="ORF">FTUN_3973</name>
</gene>
<dbReference type="KEGG" id="ftj:FTUN_3973"/>
<evidence type="ECO:0000313" key="3">
    <source>
        <dbReference type="Proteomes" id="UP000503447"/>
    </source>
</evidence>
<feature type="transmembrane region" description="Helical" evidence="1">
    <location>
        <begin position="104"/>
        <end position="123"/>
    </location>
</feature>
<organism evidence="2 3">
    <name type="scientific">Frigoriglobus tundricola</name>
    <dbReference type="NCBI Taxonomy" id="2774151"/>
    <lineage>
        <taxon>Bacteria</taxon>
        <taxon>Pseudomonadati</taxon>
        <taxon>Planctomycetota</taxon>
        <taxon>Planctomycetia</taxon>
        <taxon>Gemmatales</taxon>
        <taxon>Gemmataceae</taxon>
        <taxon>Frigoriglobus</taxon>
    </lineage>
</organism>
<protein>
    <submittedName>
        <fullName evidence="2">Uncharacterized protein</fullName>
    </submittedName>
</protein>
<name>A0A6M5YSN0_9BACT</name>
<evidence type="ECO:0000256" key="1">
    <source>
        <dbReference type="SAM" id="Phobius"/>
    </source>
</evidence>
<accession>A0A6M5YSN0</accession>